<dbReference type="InterPro" id="IPR001296">
    <property type="entry name" value="Glyco_trans_1"/>
</dbReference>
<evidence type="ECO:0000256" key="5">
    <source>
        <dbReference type="ARBA" id="ARBA00022679"/>
    </source>
</evidence>
<evidence type="ECO:0000256" key="7">
    <source>
        <dbReference type="ARBA" id="ARBA00022824"/>
    </source>
</evidence>
<keyword evidence="6 12" id="KW-0812">Transmembrane</keyword>
<keyword evidence="7 12" id="KW-0256">Endoplasmic reticulum</keyword>
<evidence type="ECO:0000256" key="12">
    <source>
        <dbReference type="RuleBase" id="RU367136"/>
    </source>
</evidence>
<evidence type="ECO:0000259" key="13">
    <source>
        <dbReference type="Pfam" id="PF00534"/>
    </source>
</evidence>
<keyword evidence="16" id="KW-1185">Reference proteome</keyword>
<keyword evidence="5 12" id="KW-0808">Transferase</keyword>
<evidence type="ECO:0000256" key="11">
    <source>
        <dbReference type="ARBA" id="ARBA00045104"/>
    </source>
</evidence>
<reference evidence="15" key="1">
    <citation type="submission" date="2021-03" db="EMBL/GenBank/DDBJ databases">
        <authorList>
            <person name="Tagirdzhanova G."/>
        </authorList>
    </citation>
    <scope>NUCLEOTIDE SEQUENCE</scope>
</reference>
<evidence type="ECO:0000256" key="1">
    <source>
        <dbReference type="ARBA" id="ARBA00003142"/>
    </source>
</evidence>
<evidence type="ECO:0000256" key="4">
    <source>
        <dbReference type="ARBA" id="ARBA00022676"/>
    </source>
</evidence>
<accession>A0A8H3EAU2</accession>
<dbReference type="AlphaFoldDB" id="A0A8H3EAU2"/>
<evidence type="ECO:0000256" key="2">
    <source>
        <dbReference type="ARBA" id="ARBA00004586"/>
    </source>
</evidence>
<comment type="similarity">
    <text evidence="12">Belongs to the glycosyltransferase group 1 family.</text>
</comment>
<dbReference type="Gene3D" id="3.40.50.2000">
    <property type="entry name" value="Glycogen Phosphorylase B"/>
    <property type="match status" value="2"/>
</dbReference>
<dbReference type="Pfam" id="PF13439">
    <property type="entry name" value="Glyco_transf_4"/>
    <property type="match status" value="1"/>
</dbReference>
<keyword evidence="8 12" id="KW-1133">Transmembrane helix</keyword>
<dbReference type="GO" id="GO:0005789">
    <property type="term" value="C:endoplasmic reticulum membrane"/>
    <property type="evidence" value="ECO:0007669"/>
    <property type="project" value="UniProtKB-SubCell"/>
</dbReference>
<dbReference type="EC" id="2.4.1.257" evidence="12"/>
<dbReference type="UniPathway" id="UPA00378"/>
<evidence type="ECO:0000259" key="14">
    <source>
        <dbReference type="Pfam" id="PF13439"/>
    </source>
</evidence>
<dbReference type="CDD" id="cd03805">
    <property type="entry name" value="GT4_ALG2-like"/>
    <property type="match status" value="1"/>
</dbReference>
<dbReference type="Pfam" id="PF00534">
    <property type="entry name" value="Glycos_transf_1"/>
    <property type="match status" value="1"/>
</dbReference>
<protein>
    <recommendedName>
        <fullName evidence="12">Alpha-1,3/1,6-mannosyltransferase ALG2</fullName>
        <ecNumber evidence="12">2.4.1.132</ecNumber>
        <ecNumber evidence="12">2.4.1.257</ecNumber>
    </recommendedName>
    <alternativeName>
        <fullName evidence="12">GDP-Man:Man(1)GlcNAc(2)-PP-Dol alpha-1,3-mannosyltransferase</fullName>
    </alternativeName>
</protein>
<comment type="catalytic activity">
    <reaction evidence="10 12">
        <text>a beta-D-Man-(1-&gt;4)-beta-D-GlcNAc-(1-&gt;4)-alpha-D-GlcNAc-diphospho-di-trans,poly-cis-dolichol + GDP-alpha-D-mannose = an alpha-D-Man-(1-&gt;3)-beta-D-Man-(1-&gt;4)-beta-D-GlcNAc-(1-&gt;4)-alpha-D-GlcNAc-diphospho-di-trans,poly-cis-dolichol + GDP + H(+)</text>
        <dbReference type="Rhea" id="RHEA:29515"/>
        <dbReference type="Rhea" id="RHEA-COMP:19511"/>
        <dbReference type="Rhea" id="RHEA-COMP:19513"/>
        <dbReference type="ChEBI" id="CHEBI:15378"/>
        <dbReference type="ChEBI" id="CHEBI:57527"/>
        <dbReference type="ChEBI" id="CHEBI:58189"/>
        <dbReference type="ChEBI" id="CHEBI:58472"/>
        <dbReference type="ChEBI" id="CHEBI:132510"/>
        <dbReference type="EC" id="2.4.1.132"/>
    </reaction>
    <physiologicalReaction direction="left-to-right" evidence="10 12">
        <dbReference type="Rhea" id="RHEA:29516"/>
    </physiologicalReaction>
</comment>
<evidence type="ECO:0000256" key="9">
    <source>
        <dbReference type="ARBA" id="ARBA00023136"/>
    </source>
</evidence>
<organism evidence="15 16">
    <name type="scientific">Gomphillus americanus</name>
    <dbReference type="NCBI Taxonomy" id="1940652"/>
    <lineage>
        <taxon>Eukaryota</taxon>
        <taxon>Fungi</taxon>
        <taxon>Dikarya</taxon>
        <taxon>Ascomycota</taxon>
        <taxon>Pezizomycotina</taxon>
        <taxon>Lecanoromycetes</taxon>
        <taxon>OSLEUM clade</taxon>
        <taxon>Ostropomycetidae</taxon>
        <taxon>Ostropales</taxon>
        <taxon>Graphidaceae</taxon>
        <taxon>Gomphilloideae</taxon>
        <taxon>Gomphillus</taxon>
    </lineage>
</organism>
<evidence type="ECO:0000256" key="8">
    <source>
        <dbReference type="ARBA" id="ARBA00022989"/>
    </source>
</evidence>
<evidence type="ECO:0000256" key="10">
    <source>
        <dbReference type="ARBA" id="ARBA00045103"/>
    </source>
</evidence>
<dbReference type="SUPFAM" id="SSF53756">
    <property type="entry name" value="UDP-Glycosyltransferase/glycogen phosphorylase"/>
    <property type="match status" value="1"/>
</dbReference>
<proteinExistence type="inferred from homology"/>
<gene>
    <name evidence="15" type="ORF">GOMPHAMPRED_000267</name>
</gene>
<keyword evidence="9 12" id="KW-0472">Membrane</keyword>
<comment type="caution">
    <text evidence="15">The sequence shown here is derived from an EMBL/GenBank/DDBJ whole genome shotgun (WGS) entry which is preliminary data.</text>
</comment>
<dbReference type="GO" id="GO:0004378">
    <property type="term" value="F:GDP-Man:Man(1)GlcNAc(2)-PP-Dol alpha-1,3-mannosyltransferase activity"/>
    <property type="evidence" value="ECO:0007669"/>
    <property type="project" value="UniProtKB-UniRule"/>
</dbReference>
<dbReference type="Proteomes" id="UP000664169">
    <property type="component" value="Unassembled WGS sequence"/>
</dbReference>
<feature type="domain" description="Glycosyltransferase subfamily 4-like N-terminal" evidence="14">
    <location>
        <begin position="16"/>
        <end position="179"/>
    </location>
</feature>
<dbReference type="InterPro" id="IPR028098">
    <property type="entry name" value="Glyco_trans_4-like_N"/>
</dbReference>
<evidence type="ECO:0000313" key="15">
    <source>
        <dbReference type="EMBL" id="CAF9903451.1"/>
    </source>
</evidence>
<dbReference type="PANTHER" id="PTHR45918">
    <property type="entry name" value="ALPHA-1,3/1,6-MANNOSYLTRANSFERASE ALG2"/>
    <property type="match status" value="1"/>
</dbReference>
<dbReference type="PANTHER" id="PTHR45918:SF1">
    <property type="entry name" value="ALPHA-1,3_1,6-MANNOSYLTRANSFERASE ALG2"/>
    <property type="match status" value="1"/>
</dbReference>
<dbReference type="OrthoDB" id="448893at2759"/>
<comment type="pathway">
    <text evidence="3 12">Protein modification; protein glycosylation.</text>
</comment>
<feature type="transmembrane region" description="Helical" evidence="12">
    <location>
        <begin position="441"/>
        <end position="461"/>
    </location>
</feature>
<comment type="function">
    <text evidence="1 12">Mannosylates Man(2)GlcNAc(2)-dolichol diphosphate and Man(1)GlcNAc(2)-dolichol diphosphate to form Man(3)GlcNAc(2)-dolichol diphosphate.</text>
</comment>
<name>A0A8H3EAU2_9LECA</name>
<sequence length="463" mass="51293">MTTSKHVVFFHPDLGIGGAERLIVDAAVSLKELGHTVTIYTSHCDPGHCFDEARDGTLDVRVRGDRLPATFLGRFKILLTILRHIHLLLSIYFSGELDKLTPQVFFLDQLSAGIPLLRYLYPTVPILFYCHFPDLLLVQRREAWVKRIWRLPFDALEGWSMRRADRIVVNSGFTKGIVEGVWPGLSKRSTGDTARRELGIVYPCVGTTSEPLGEAEAALWQGKKVILSINRFERKKDIGLAIKAFAKLADNVRSSSKLVIAGGYDLREQENVSYHAELTQLAESLGLKSATVKNVITALDTPDDIEVLFLLSVPSSFKATLLKTATLLVYTPSNEHFGIVPLEAMLAGTPVLASNTGGPLETVVDGETGWLRDVKEVNAWSEVMDMVLTELDAQQLVAIGNAGRSRVQNEFSEAKMGKRLDEEIQQLAKQPRVRTLELQDIMSWILTAIGLVLSVMVMVALSD</sequence>
<evidence type="ECO:0000256" key="6">
    <source>
        <dbReference type="ARBA" id="ARBA00022692"/>
    </source>
</evidence>
<dbReference type="GO" id="GO:0102704">
    <property type="term" value="F:GDP-Man:Man(2)GlcNAc(2)-PP-Dol alpha-1,6-mannosyltransferase activity"/>
    <property type="evidence" value="ECO:0007669"/>
    <property type="project" value="UniProtKB-UniRule"/>
</dbReference>
<comment type="catalytic activity">
    <reaction evidence="11 12">
        <text>an alpha-D-Man-(1-&gt;3)-beta-D-Man-(1-&gt;4)-beta-D-GlcNAc-(1-&gt;4)-alpha-D-GlcNAc-diphospho-di-trans,poly-cis-dolichol + GDP-alpha-D-mannose = an alpha-D-Man-(1-&gt;3)-[alpha-D-Man-(1-&gt;6)]-beta-D-Man-(1-&gt;4)-beta-D-GlcNAc-(1-&gt;4)-alpha-D-GlcNAc-diphospho-di-trans,poly-cis-dolichol + GDP + H(+)</text>
        <dbReference type="Rhea" id="RHEA:29519"/>
        <dbReference type="Rhea" id="RHEA-COMP:19513"/>
        <dbReference type="Rhea" id="RHEA-COMP:19515"/>
        <dbReference type="ChEBI" id="CHEBI:15378"/>
        <dbReference type="ChEBI" id="CHEBI:57527"/>
        <dbReference type="ChEBI" id="CHEBI:58189"/>
        <dbReference type="ChEBI" id="CHEBI:132510"/>
        <dbReference type="ChEBI" id="CHEBI:132511"/>
        <dbReference type="EC" id="2.4.1.257"/>
    </reaction>
    <physiologicalReaction direction="left-to-right" evidence="11 12">
        <dbReference type="Rhea" id="RHEA:29520"/>
    </physiologicalReaction>
</comment>
<dbReference type="InterPro" id="IPR027054">
    <property type="entry name" value="ALG2"/>
</dbReference>
<evidence type="ECO:0000256" key="3">
    <source>
        <dbReference type="ARBA" id="ARBA00004922"/>
    </source>
</evidence>
<comment type="subcellular location">
    <subcellularLocation>
        <location evidence="2 12">Endoplasmic reticulum membrane</location>
    </subcellularLocation>
</comment>
<feature type="domain" description="Glycosyl transferase family 1" evidence="13">
    <location>
        <begin position="221"/>
        <end position="391"/>
    </location>
</feature>
<dbReference type="EC" id="2.4.1.132" evidence="12"/>
<evidence type="ECO:0000313" key="16">
    <source>
        <dbReference type="Proteomes" id="UP000664169"/>
    </source>
</evidence>
<keyword evidence="4 12" id="KW-0328">Glycosyltransferase</keyword>
<dbReference type="EMBL" id="CAJPDQ010000001">
    <property type="protein sequence ID" value="CAF9903451.1"/>
    <property type="molecule type" value="Genomic_DNA"/>
</dbReference>